<dbReference type="PROSITE" id="PS51755">
    <property type="entry name" value="OMPR_PHOB"/>
    <property type="match status" value="1"/>
</dbReference>
<accession>A0A646KQS5</accession>
<dbReference type="GO" id="GO:0006355">
    <property type="term" value="P:regulation of DNA-templated transcription"/>
    <property type="evidence" value="ECO:0007669"/>
    <property type="project" value="InterPro"/>
</dbReference>
<sequence>MRFGVLGSLAVWTAEGQLVRVPEAKVRALLADLLVHRDGPVSADLLIEDLWGADPPGNPANTLQTKVSQLRRALEAGEPGGRELVAYRPPGYELRIGPDAVDADRFAELTARARASTDPRTRAVLLADALALWRGPAFADFRDEEFTRAAVTRLDEQRLTALEDQAEVRLELGEHTLLADELGERVALHPLRERLRAAHLRALYRSGRQREALAGYAELRELLADELGLDPGPELAALHQAILEQDPALAAVPAPVTSAARPRGNLPAAPTELIGREDALTEVGALLRTARLVTLTGPGGVGKTRLALAAAAEAAGDFPDGVWLVELAGLRRPSGVELAEAIAAALGIRDESGSGPAGFRAPEPQARLAAALRERRLLLALDNCEHVIEPVALLVDALLRAAPGVRVLAGSQETLAVSGEVLYVVPPLALPQPGAALPELSRSTAVQLFTARAAASAPGFVLDERNADAVASVCRRLDGIPLALELAATRVRGLGVHGLAARLDDRFRVLGVGRRGTPTRQQTLRGMIDWSWELLSAPERRVLRRLAVHADGCAPEAAEAVCSGADLGGGDVLDLIGRLVDRSLVVAVDGAEGPRYRLLESVAAYGVESLRASGELDETRRRHGEYFAAFTERAEPGLYGPEQRLWLARLDAESANLRAALDGAVERGDAGLAIRLASSAAWYRFLRGRHREAYRALTAALAGEGGAQDALRAGAGAWCAGFAMVCGEGSDLIRRSREALKPFETVAAGRDRARWFLGLAHLHMGDADTGGELTGQALRGFRATDDRWGVAAALSGVAKCAMFRGDLVAARAAASDSAARFAARFAALGDRWGRVQASDQLAYAAEVSGEYESAAALHREGLRWAEELGLWTDVSYRLSGLGRIALLRGDFEQADGFHERGRRLAVEQSDRFAEGFAETGLGLGARRAGDPDRAEGHRRRALSWNTRLQEAYGVPYYGVTLLLAELGFAAELRGDAAGARALHTEGLAAASAGADPRAHALALEGLAGVEALDGDPAGAARLLGRAAALRSSVGVPLPEAERGDVDRIVAAARAALGDEAFGSEFTAGEREALKGSEAPRYPETL</sequence>
<dbReference type="Gene3D" id="1.25.40.10">
    <property type="entry name" value="Tetratricopeptide repeat domain"/>
    <property type="match status" value="2"/>
</dbReference>
<evidence type="ECO:0000313" key="6">
    <source>
        <dbReference type="EMBL" id="MQT04428.1"/>
    </source>
</evidence>
<dbReference type="EMBL" id="VCLA01000191">
    <property type="protein sequence ID" value="MQT04428.1"/>
    <property type="molecule type" value="Genomic_DNA"/>
</dbReference>
<comment type="similarity">
    <text evidence="1">Belongs to the AfsR/DnrI/RedD regulatory family.</text>
</comment>
<reference evidence="6 7" key="1">
    <citation type="submission" date="2019-05" db="EMBL/GenBank/DDBJ databases">
        <title>Comparative genomics and metabolomics analyses of clavulanic acid producing Streptomyces species provides insight into specialized metabolism and evolution of beta-lactam biosynthetic gene clusters.</title>
        <authorList>
            <person name="Moore M.A."/>
            <person name="Cruz-Morales P."/>
            <person name="Barona Gomez F."/>
            <person name="Kapil T."/>
        </authorList>
    </citation>
    <scope>NUCLEOTIDE SEQUENCE [LARGE SCALE GENOMIC DNA]</scope>
    <source>
        <strain evidence="6 7">NRRL 5741</strain>
    </source>
</reference>
<dbReference type="PANTHER" id="PTHR47691:SF3">
    <property type="entry name" value="HTH-TYPE TRANSCRIPTIONAL REGULATOR RV0890C-RELATED"/>
    <property type="match status" value="1"/>
</dbReference>
<dbReference type="Pfam" id="PF00486">
    <property type="entry name" value="Trans_reg_C"/>
    <property type="match status" value="1"/>
</dbReference>
<dbReference type="SUPFAM" id="SSF52540">
    <property type="entry name" value="P-loop containing nucleoside triphosphate hydrolases"/>
    <property type="match status" value="1"/>
</dbReference>
<dbReference type="Proteomes" id="UP000419138">
    <property type="component" value="Unassembled WGS sequence"/>
</dbReference>
<dbReference type="SMART" id="SM00862">
    <property type="entry name" value="Trans_reg_C"/>
    <property type="match status" value="1"/>
</dbReference>
<dbReference type="PRINTS" id="PR00364">
    <property type="entry name" value="DISEASERSIST"/>
</dbReference>
<feature type="domain" description="OmpR/PhoB-type" evidence="5">
    <location>
        <begin position="1"/>
        <end position="96"/>
    </location>
</feature>
<dbReference type="Gene3D" id="3.40.50.300">
    <property type="entry name" value="P-loop containing nucleotide triphosphate hydrolases"/>
    <property type="match status" value="1"/>
</dbReference>
<evidence type="ECO:0000259" key="5">
    <source>
        <dbReference type="PROSITE" id="PS51755"/>
    </source>
</evidence>
<dbReference type="GO" id="GO:0003677">
    <property type="term" value="F:DNA binding"/>
    <property type="evidence" value="ECO:0007669"/>
    <property type="project" value="UniProtKB-UniRule"/>
</dbReference>
<keyword evidence="3 4" id="KW-0238">DNA-binding</keyword>
<dbReference type="AlphaFoldDB" id="A0A646KQS5"/>
<dbReference type="InterPro" id="IPR011990">
    <property type="entry name" value="TPR-like_helical_dom_sf"/>
</dbReference>
<dbReference type="Pfam" id="PF03704">
    <property type="entry name" value="BTAD"/>
    <property type="match status" value="1"/>
</dbReference>
<dbReference type="Pfam" id="PF13401">
    <property type="entry name" value="AAA_22"/>
    <property type="match status" value="1"/>
</dbReference>
<dbReference type="Pfam" id="PF25872">
    <property type="entry name" value="HTH_77"/>
    <property type="match status" value="1"/>
</dbReference>
<dbReference type="RefSeq" id="WP_153525802.1">
    <property type="nucleotide sequence ID" value="NZ_VCLA01000191.1"/>
</dbReference>
<evidence type="ECO:0000256" key="1">
    <source>
        <dbReference type="ARBA" id="ARBA00005820"/>
    </source>
</evidence>
<protein>
    <submittedName>
        <fullName evidence="6">AfsR/SARP family transcriptional regulator</fullName>
    </submittedName>
</protein>
<proteinExistence type="inferred from homology"/>
<organism evidence="6 7">
    <name type="scientific">Streptomyces jumonjinensis</name>
    <dbReference type="NCBI Taxonomy" id="1945"/>
    <lineage>
        <taxon>Bacteria</taxon>
        <taxon>Bacillati</taxon>
        <taxon>Actinomycetota</taxon>
        <taxon>Actinomycetes</taxon>
        <taxon>Kitasatosporales</taxon>
        <taxon>Streptomycetaceae</taxon>
        <taxon>Streptomyces</taxon>
    </lineage>
</organism>
<dbReference type="InterPro" id="IPR005158">
    <property type="entry name" value="BTAD"/>
</dbReference>
<dbReference type="SUPFAM" id="SSF48452">
    <property type="entry name" value="TPR-like"/>
    <property type="match status" value="2"/>
</dbReference>
<dbReference type="InterPro" id="IPR016032">
    <property type="entry name" value="Sig_transdc_resp-reg_C-effctor"/>
</dbReference>
<name>A0A646KQS5_STRJU</name>
<comment type="caution">
    <text evidence="6">The sequence shown here is derived from an EMBL/GenBank/DDBJ whole genome shotgun (WGS) entry which is preliminary data.</text>
</comment>
<evidence type="ECO:0000313" key="7">
    <source>
        <dbReference type="Proteomes" id="UP000419138"/>
    </source>
</evidence>
<keyword evidence="7" id="KW-1185">Reference proteome</keyword>
<dbReference type="InterPro" id="IPR001867">
    <property type="entry name" value="OmpR/PhoB-type_DNA-bd"/>
</dbReference>
<gene>
    <name evidence="6" type="ORF">FF041_31015</name>
</gene>
<dbReference type="CDD" id="cd15831">
    <property type="entry name" value="BTAD"/>
    <property type="match status" value="1"/>
</dbReference>
<dbReference type="InterPro" id="IPR027417">
    <property type="entry name" value="P-loop_NTPase"/>
</dbReference>
<dbReference type="SMART" id="SM01043">
    <property type="entry name" value="BTAD"/>
    <property type="match status" value="1"/>
</dbReference>
<feature type="DNA-binding region" description="OmpR/PhoB-type" evidence="4">
    <location>
        <begin position="1"/>
        <end position="96"/>
    </location>
</feature>
<dbReference type="Gene3D" id="1.10.10.10">
    <property type="entry name" value="Winged helix-like DNA-binding domain superfamily/Winged helix DNA-binding domain"/>
    <property type="match status" value="1"/>
</dbReference>
<dbReference type="PANTHER" id="PTHR47691">
    <property type="entry name" value="REGULATOR-RELATED"/>
    <property type="match status" value="1"/>
</dbReference>
<evidence type="ECO:0000256" key="2">
    <source>
        <dbReference type="ARBA" id="ARBA00023012"/>
    </source>
</evidence>
<keyword evidence="2" id="KW-0902">Two-component regulatory system</keyword>
<dbReference type="GO" id="GO:0016887">
    <property type="term" value="F:ATP hydrolysis activity"/>
    <property type="evidence" value="ECO:0007669"/>
    <property type="project" value="InterPro"/>
</dbReference>
<dbReference type="OrthoDB" id="499349at2"/>
<dbReference type="InterPro" id="IPR036388">
    <property type="entry name" value="WH-like_DNA-bd_sf"/>
</dbReference>
<dbReference type="SUPFAM" id="SSF46894">
    <property type="entry name" value="C-terminal effector domain of the bipartite response regulators"/>
    <property type="match status" value="1"/>
</dbReference>
<dbReference type="InterPro" id="IPR049945">
    <property type="entry name" value="AAA_22"/>
</dbReference>
<evidence type="ECO:0000256" key="3">
    <source>
        <dbReference type="ARBA" id="ARBA00023125"/>
    </source>
</evidence>
<dbReference type="InterPro" id="IPR058852">
    <property type="entry name" value="HTH_77"/>
</dbReference>
<dbReference type="GO" id="GO:0000160">
    <property type="term" value="P:phosphorelay signal transduction system"/>
    <property type="evidence" value="ECO:0007669"/>
    <property type="project" value="UniProtKB-KW"/>
</dbReference>
<evidence type="ECO:0000256" key="4">
    <source>
        <dbReference type="PROSITE-ProRule" id="PRU01091"/>
    </source>
</evidence>